<proteinExistence type="predicted"/>
<gene>
    <name evidence="1" type="ORF">RF11_01238</name>
</gene>
<comment type="caution">
    <text evidence="1">The sequence shown here is derived from an EMBL/GenBank/DDBJ whole genome shotgun (WGS) entry which is preliminary data.</text>
</comment>
<name>A0A0C2N0U5_THEKT</name>
<sequence length="101" mass="12127">MDKKRKSFILWEILDLIKKWILKAEKCDKCLDLMLEKVTTVLATLRDRLIFFLILQKNPYLHKNKFIGQRFMTSKNSQSYCLGLQGLFQYFFFQVGELLLK</sequence>
<dbReference type="EMBL" id="JWZT01002229">
    <property type="protein sequence ID" value="KII69980.1"/>
    <property type="molecule type" value="Genomic_DNA"/>
</dbReference>
<keyword evidence="2" id="KW-1185">Reference proteome</keyword>
<accession>A0A0C2N0U5</accession>
<dbReference type="AlphaFoldDB" id="A0A0C2N0U5"/>
<reference evidence="1 2" key="1">
    <citation type="journal article" date="2014" name="Genome Biol. Evol.">
        <title>The genome of the myxosporean Thelohanellus kitauei shows adaptations to nutrient acquisition within its fish host.</title>
        <authorList>
            <person name="Yang Y."/>
            <person name="Xiong J."/>
            <person name="Zhou Z."/>
            <person name="Huo F."/>
            <person name="Miao W."/>
            <person name="Ran C."/>
            <person name="Liu Y."/>
            <person name="Zhang J."/>
            <person name="Feng J."/>
            <person name="Wang M."/>
            <person name="Wang M."/>
            <person name="Wang L."/>
            <person name="Yao B."/>
        </authorList>
    </citation>
    <scope>NUCLEOTIDE SEQUENCE [LARGE SCALE GENOMIC DNA]</scope>
    <source>
        <strain evidence="1">Wuqing</strain>
    </source>
</reference>
<dbReference type="Proteomes" id="UP000031668">
    <property type="component" value="Unassembled WGS sequence"/>
</dbReference>
<protein>
    <submittedName>
        <fullName evidence="1">Uncharacterized protein</fullName>
    </submittedName>
</protein>
<organism evidence="1 2">
    <name type="scientific">Thelohanellus kitauei</name>
    <name type="common">Myxosporean</name>
    <dbReference type="NCBI Taxonomy" id="669202"/>
    <lineage>
        <taxon>Eukaryota</taxon>
        <taxon>Metazoa</taxon>
        <taxon>Cnidaria</taxon>
        <taxon>Myxozoa</taxon>
        <taxon>Myxosporea</taxon>
        <taxon>Bivalvulida</taxon>
        <taxon>Platysporina</taxon>
        <taxon>Myxobolidae</taxon>
        <taxon>Thelohanellus</taxon>
    </lineage>
</organism>
<evidence type="ECO:0000313" key="1">
    <source>
        <dbReference type="EMBL" id="KII69980.1"/>
    </source>
</evidence>
<evidence type="ECO:0000313" key="2">
    <source>
        <dbReference type="Proteomes" id="UP000031668"/>
    </source>
</evidence>